<dbReference type="FunFam" id="3.20.20.10:FF:000003">
    <property type="entry name" value="Diaminopimelate decarboxylase"/>
    <property type="match status" value="1"/>
</dbReference>
<protein>
    <submittedName>
        <fullName evidence="9">Diaminopimelate decarboxylase</fullName>
    </submittedName>
</protein>
<dbReference type="Gene3D" id="2.40.37.10">
    <property type="entry name" value="Lyase, Ornithine Decarboxylase, Chain A, domain 1"/>
    <property type="match status" value="1"/>
</dbReference>
<comment type="cofactor">
    <cofactor evidence="1 5">
        <name>pyridoxal 5'-phosphate</name>
        <dbReference type="ChEBI" id="CHEBI:597326"/>
    </cofactor>
</comment>
<dbReference type="SUPFAM" id="SSF50621">
    <property type="entry name" value="Alanine racemase C-terminal domain-like"/>
    <property type="match status" value="1"/>
</dbReference>
<evidence type="ECO:0000259" key="7">
    <source>
        <dbReference type="Pfam" id="PF00278"/>
    </source>
</evidence>
<dbReference type="InterPro" id="IPR029066">
    <property type="entry name" value="PLP-binding_barrel"/>
</dbReference>
<keyword evidence="2" id="KW-0210">Decarboxylase</keyword>
<reference evidence="10" key="1">
    <citation type="submission" date="2016-10" db="EMBL/GenBank/DDBJ databases">
        <authorList>
            <person name="Varghese N."/>
            <person name="Submissions S."/>
        </authorList>
    </citation>
    <scope>NUCLEOTIDE SEQUENCE [LARGE SCALE GENOMIC DNA]</scope>
    <source>
        <strain evidence="10">DSM 24213</strain>
    </source>
</reference>
<dbReference type="PRINTS" id="PR01182">
    <property type="entry name" value="ORNDCRBXLASE"/>
</dbReference>
<proteinExistence type="inferred from homology"/>
<dbReference type="AlphaFoldDB" id="A0A1I4ST16"/>
<organism evidence="9 10">
    <name type="scientific">Halopseudomonas yangmingensis</name>
    <dbReference type="NCBI Taxonomy" id="1720063"/>
    <lineage>
        <taxon>Bacteria</taxon>
        <taxon>Pseudomonadati</taxon>
        <taxon>Pseudomonadota</taxon>
        <taxon>Gammaproteobacteria</taxon>
        <taxon>Pseudomonadales</taxon>
        <taxon>Pseudomonadaceae</taxon>
        <taxon>Halopseudomonas</taxon>
    </lineage>
</organism>
<evidence type="ECO:0000313" key="9">
    <source>
        <dbReference type="EMBL" id="SFM67636.1"/>
    </source>
</evidence>
<evidence type="ECO:0000256" key="1">
    <source>
        <dbReference type="ARBA" id="ARBA00001933"/>
    </source>
</evidence>
<dbReference type="GO" id="GO:0009089">
    <property type="term" value="P:lysine biosynthetic process via diaminopimelate"/>
    <property type="evidence" value="ECO:0007669"/>
    <property type="project" value="TreeGrafter"/>
</dbReference>
<dbReference type="InterPro" id="IPR002433">
    <property type="entry name" value="Orn_de-COase"/>
</dbReference>
<evidence type="ECO:0000256" key="6">
    <source>
        <dbReference type="RuleBase" id="RU003737"/>
    </source>
</evidence>
<dbReference type="Proteomes" id="UP000243629">
    <property type="component" value="Unassembled WGS sequence"/>
</dbReference>
<feature type="domain" description="Orn/DAP/Arg decarboxylase 2 N-terminal" evidence="8">
    <location>
        <begin position="43"/>
        <end position="290"/>
    </location>
</feature>
<gene>
    <name evidence="9" type="ORF">SAMN05216217_11160</name>
</gene>
<dbReference type="SUPFAM" id="SSF51419">
    <property type="entry name" value="PLP-binding barrel"/>
    <property type="match status" value="1"/>
</dbReference>
<comment type="similarity">
    <text evidence="6">Belongs to the Orn/Lys/Arg decarboxylase class-II family.</text>
</comment>
<sequence>MSRHVALDNQQIDQHQLLIGNQTLQNLALRAGRTPFYAYDRSLISQRVSALRAALPACIELHYAIKANPMPAVVDWLAGLVDGLDVASLGELQTALNSGMPASEISFAGPAKQPAELAAAIASGVLINVESPDELHRIEQLCEQLQMPARIALRVNPDFELKSAGMKMSGGAKPFGIDSEQVTILIEELRDHPRLHLEGLHIFSGSQNLRLEAIQECQQRTLELARRLTEAHGKPLHSINLGGGLGIPYFPGEQTLPLAQLGENMAQLLQEHRDWLADTRLVMELGRYLVGEAGYYVCRVLERKHSRGQTFLMCDGGLHHHLSNSGNFGQVLRRNYPVLVGNRADQPAEEAVSIHGPLCTPLDIIAERIELPRAEAGDWIVVLQSGAYGASASPAAFLGHPPAVELLV</sequence>
<dbReference type="STRING" id="1720063.SAMN05216217_11160"/>
<dbReference type="Pfam" id="PF02784">
    <property type="entry name" value="Orn_Arg_deC_N"/>
    <property type="match status" value="1"/>
</dbReference>
<dbReference type="InterPro" id="IPR022644">
    <property type="entry name" value="De-COase2_N"/>
</dbReference>
<evidence type="ECO:0000259" key="8">
    <source>
        <dbReference type="Pfam" id="PF02784"/>
    </source>
</evidence>
<dbReference type="InterPro" id="IPR022643">
    <property type="entry name" value="De-COase2_C"/>
</dbReference>
<evidence type="ECO:0000256" key="2">
    <source>
        <dbReference type="ARBA" id="ARBA00022793"/>
    </source>
</evidence>
<dbReference type="PANTHER" id="PTHR43727:SF2">
    <property type="entry name" value="GROUP IV DECARBOXYLASE"/>
    <property type="match status" value="1"/>
</dbReference>
<dbReference type="GO" id="GO:0008836">
    <property type="term" value="F:diaminopimelate decarboxylase activity"/>
    <property type="evidence" value="ECO:0007669"/>
    <property type="project" value="TreeGrafter"/>
</dbReference>
<feature type="modified residue" description="N6-(pyridoxal phosphate)lysine" evidence="5">
    <location>
        <position position="66"/>
    </location>
</feature>
<dbReference type="CDD" id="cd06839">
    <property type="entry name" value="PLPDE_III_Btrk_like"/>
    <property type="match status" value="1"/>
</dbReference>
<dbReference type="Pfam" id="PF00278">
    <property type="entry name" value="Orn_DAP_Arg_deC"/>
    <property type="match status" value="1"/>
</dbReference>
<dbReference type="OrthoDB" id="9802147at2"/>
<keyword evidence="10" id="KW-1185">Reference proteome</keyword>
<keyword evidence="3 5" id="KW-0663">Pyridoxal phosphate</keyword>
<evidence type="ECO:0000313" key="10">
    <source>
        <dbReference type="Proteomes" id="UP000243629"/>
    </source>
</evidence>
<dbReference type="NCBIfam" id="TIGR03099">
    <property type="entry name" value="dCO2ase_PEP1"/>
    <property type="match status" value="1"/>
</dbReference>
<feature type="active site" description="Proton donor" evidence="5">
    <location>
        <position position="359"/>
    </location>
</feature>
<dbReference type="InterPro" id="IPR009006">
    <property type="entry name" value="Ala_racemase/Decarboxylase_C"/>
</dbReference>
<accession>A0A1I4ST16</accession>
<dbReference type="EMBL" id="FOUI01000011">
    <property type="protein sequence ID" value="SFM67636.1"/>
    <property type="molecule type" value="Genomic_DNA"/>
</dbReference>
<dbReference type="RefSeq" id="WP_093476717.1">
    <property type="nucleotide sequence ID" value="NZ_FOUI01000011.1"/>
</dbReference>
<dbReference type="PRINTS" id="PR01179">
    <property type="entry name" value="ODADCRBXLASE"/>
</dbReference>
<evidence type="ECO:0000256" key="5">
    <source>
        <dbReference type="PIRSR" id="PIRSR600183-50"/>
    </source>
</evidence>
<dbReference type="PANTHER" id="PTHR43727">
    <property type="entry name" value="DIAMINOPIMELATE DECARBOXYLASE"/>
    <property type="match status" value="1"/>
</dbReference>
<keyword evidence="4" id="KW-0456">Lyase</keyword>
<dbReference type="InterPro" id="IPR017530">
    <property type="entry name" value="DCO2ase_PEP1"/>
</dbReference>
<feature type="domain" description="Orn/DAP/Arg decarboxylase 2 C-terminal" evidence="7">
    <location>
        <begin position="36"/>
        <end position="386"/>
    </location>
</feature>
<name>A0A1I4ST16_9GAMM</name>
<evidence type="ECO:0000256" key="3">
    <source>
        <dbReference type="ARBA" id="ARBA00022898"/>
    </source>
</evidence>
<dbReference type="GO" id="GO:0006596">
    <property type="term" value="P:polyamine biosynthetic process"/>
    <property type="evidence" value="ECO:0007669"/>
    <property type="project" value="InterPro"/>
</dbReference>
<dbReference type="Gene3D" id="3.20.20.10">
    <property type="entry name" value="Alanine racemase"/>
    <property type="match status" value="1"/>
</dbReference>
<dbReference type="InterPro" id="IPR000183">
    <property type="entry name" value="Orn/DAP/Arg_de-COase"/>
</dbReference>
<evidence type="ECO:0000256" key="4">
    <source>
        <dbReference type="ARBA" id="ARBA00023239"/>
    </source>
</evidence>